<keyword evidence="1" id="KW-0812">Transmembrane</keyword>
<evidence type="ECO:0000256" key="1">
    <source>
        <dbReference type="SAM" id="Phobius"/>
    </source>
</evidence>
<accession>A0A061D4U5</accession>
<organism evidence="2 3">
    <name type="scientific">Babesia bigemina</name>
    <dbReference type="NCBI Taxonomy" id="5866"/>
    <lineage>
        <taxon>Eukaryota</taxon>
        <taxon>Sar</taxon>
        <taxon>Alveolata</taxon>
        <taxon>Apicomplexa</taxon>
        <taxon>Aconoidasida</taxon>
        <taxon>Piroplasmida</taxon>
        <taxon>Babesiidae</taxon>
        <taxon>Babesia</taxon>
    </lineage>
</organism>
<dbReference type="KEGG" id="bbig:BBBOND_0208750"/>
<evidence type="ECO:0000313" key="3">
    <source>
        <dbReference type="Proteomes" id="UP000033188"/>
    </source>
</evidence>
<name>A0A061D4U5_BABBI</name>
<feature type="transmembrane region" description="Helical" evidence="1">
    <location>
        <begin position="31"/>
        <end position="51"/>
    </location>
</feature>
<dbReference type="AlphaFoldDB" id="A0A061D4U5"/>
<gene>
    <name evidence="2" type="ORF">BBBOND_0208750</name>
</gene>
<dbReference type="OMA" id="WNFSFAY"/>
<keyword evidence="1" id="KW-0472">Membrane</keyword>
<dbReference type="RefSeq" id="XP_012767907.1">
    <property type="nucleotide sequence ID" value="XM_012912453.1"/>
</dbReference>
<dbReference type="Proteomes" id="UP000033188">
    <property type="component" value="Chromosome 2"/>
</dbReference>
<dbReference type="VEuPathDB" id="PiroplasmaDB:BBBOND_0208750"/>
<sequence length="65" mass="7711">MRNVQRVAAPPGYRWTPQHFVEKIREKPVDFITLLLFIAHILGFFCLLIVLKVRHSRRKLFAVSH</sequence>
<keyword evidence="1" id="KW-1133">Transmembrane helix</keyword>
<proteinExistence type="predicted"/>
<evidence type="ECO:0000313" key="2">
    <source>
        <dbReference type="EMBL" id="CDR95721.1"/>
    </source>
</evidence>
<reference evidence="3" key="1">
    <citation type="submission" date="2014-06" db="EMBL/GenBank/DDBJ databases">
        <authorList>
            <person name="Aslett M."/>
            <person name="De Silva N."/>
        </authorList>
    </citation>
    <scope>NUCLEOTIDE SEQUENCE [LARGE SCALE GENOMIC DNA]</scope>
    <source>
        <strain evidence="3">Bond</strain>
    </source>
</reference>
<dbReference type="GeneID" id="24564262"/>
<protein>
    <submittedName>
        <fullName evidence="2">Uncharacterized protein</fullName>
    </submittedName>
</protein>
<dbReference type="EMBL" id="LK391708">
    <property type="protein sequence ID" value="CDR95721.1"/>
    <property type="molecule type" value="Genomic_DNA"/>
</dbReference>
<keyword evidence="3" id="KW-1185">Reference proteome</keyword>